<accession>A0ABP8HS52</accession>
<reference evidence="2" key="1">
    <citation type="journal article" date="2019" name="Int. J. Syst. Evol. Microbiol.">
        <title>The Global Catalogue of Microorganisms (GCM) 10K type strain sequencing project: providing services to taxonomists for standard genome sequencing and annotation.</title>
        <authorList>
            <consortium name="The Broad Institute Genomics Platform"/>
            <consortium name="The Broad Institute Genome Sequencing Center for Infectious Disease"/>
            <person name="Wu L."/>
            <person name="Ma J."/>
        </authorList>
    </citation>
    <scope>NUCLEOTIDE SEQUENCE [LARGE SCALE GENOMIC DNA]</scope>
    <source>
        <strain evidence="2">JCM 17804</strain>
    </source>
</reference>
<dbReference type="InterPro" id="IPR029052">
    <property type="entry name" value="Metallo-depent_PP-like"/>
</dbReference>
<sequence>MKQRTIVISDLHVGGGPGDPGDDHVYQKRELVRFIASLGESEPGRKGGIELFINGDFLEFAQTAQEVHRSTGSKAWCSEPESLKKLEVILAGHPEIFSALGAFQALGNQVTVAAGNHDVDLYWPSVQKALVDAVHPGLAFAIGQDWVERYGGKLQIAHGHLPDPVNTFKSWDKPLARHDNTRLEMCPGTLFMVKFVNLLEREYPFADNIYPVQRLAALLKEGDKKGLAVVSWAFLRFSARHAKTLGAATPMGTKVLSRLGTNTAFAEELSRRTGTSVETLRGFSEDKAAEFVLVHWPEIADMPDWKKLTSANTLAGDGQAANSLGTLIMNASFGKESLRDEALKRATAIEATEVVVMGHTHLPDKALVTSKVRYFNPGSWTRYADVSPGKPLTLDDLRDESAFPYSLNYVEIDEASPGAPLQAQMKTFESQEDLLRE</sequence>
<evidence type="ECO:0000313" key="2">
    <source>
        <dbReference type="Proteomes" id="UP001500975"/>
    </source>
</evidence>
<organism evidence="1 2">
    <name type="scientific">Variovorax defluvii</name>
    <dbReference type="NCBI Taxonomy" id="913761"/>
    <lineage>
        <taxon>Bacteria</taxon>
        <taxon>Pseudomonadati</taxon>
        <taxon>Pseudomonadota</taxon>
        <taxon>Betaproteobacteria</taxon>
        <taxon>Burkholderiales</taxon>
        <taxon>Comamonadaceae</taxon>
        <taxon>Variovorax</taxon>
    </lineage>
</organism>
<keyword evidence="2" id="KW-1185">Reference proteome</keyword>
<name>A0ABP8HS52_9BURK</name>
<dbReference type="RefSeq" id="WP_345538332.1">
    <property type="nucleotide sequence ID" value="NZ_BAABGJ010000021.1"/>
</dbReference>
<proteinExistence type="predicted"/>
<dbReference type="SUPFAM" id="SSF56300">
    <property type="entry name" value="Metallo-dependent phosphatases"/>
    <property type="match status" value="1"/>
</dbReference>
<evidence type="ECO:0000313" key="1">
    <source>
        <dbReference type="EMBL" id="GAA4343487.1"/>
    </source>
</evidence>
<dbReference type="PANTHER" id="PTHR34990:SF2">
    <property type="entry name" value="BLL8164 PROTEIN"/>
    <property type="match status" value="1"/>
</dbReference>
<evidence type="ECO:0008006" key="3">
    <source>
        <dbReference type="Google" id="ProtNLM"/>
    </source>
</evidence>
<dbReference type="Proteomes" id="UP001500975">
    <property type="component" value="Unassembled WGS sequence"/>
</dbReference>
<gene>
    <name evidence="1" type="ORF">GCM10023165_25990</name>
</gene>
<dbReference type="InterPro" id="IPR043461">
    <property type="entry name" value="LpxH-like"/>
</dbReference>
<dbReference type="EMBL" id="BAABGJ010000021">
    <property type="protein sequence ID" value="GAA4343487.1"/>
    <property type="molecule type" value="Genomic_DNA"/>
</dbReference>
<dbReference type="Gene3D" id="3.60.21.10">
    <property type="match status" value="1"/>
</dbReference>
<dbReference type="PANTHER" id="PTHR34990">
    <property type="entry name" value="UDP-2,3-DIACYLGLUCOSAMINE HYDROLASE-RELATED"/>
    <property type="match status" value="1"/>
</dbReference>
<comment type="caution">
    <text evidence="1">The sequence shown here is derived from an EMBL/GenBank/DDBJ whole genome shotgun (WGS) entry which is preliminary data.</text>
</comment>
<protein>
    <recommendedName>
        <fullName evidence="3">Calcineurin-like phosphoesterase domain-containing protein</fullName>
    </recommendedName>
</protein>